<dbReference type="EMBL" id="MUNK01000183">
    <property type="protein sequence ID" value="OTA26921.1"/>
    <property type="molecule type" value="Genomic_DNA"/>
</dbReference>
<evidence type="ECO:0000313" key="2">
    <source>
        <dbReference type="EMBL" id="OTA26921.1"/>
    </source>
</evidence>
<organism evidence="2 3">
    <name type="scientific">Hortaea werneckii EXF-2000</name>
    <dbReference type="NCBI Taxonomy" id="1157616"/>
    <lineage>
        <taxon>Eukaryota</taxon>
        <taxon>Fungi</taxon>
        <taxon>Dikarya</taxon>
        <taxon>Ascomycota</taxon>
        <taxon>Pezizomycotina</taxon>
        <taxon>Dothideomycetes</taxon>
        <taxon>Dothideomycetidae</taxon>
        <taxon>Mycosphaerellales</taxon>
        <taxon>Teratosphaeriaceae</taxon>
        <taxon>Hortaea</taxon>
    </lineage>
</organism>
<dbReference type="AlphaFoldDB" id="A0A1Z5SYY8"/>
<dbReference type="VEuPathDB" id="FungiDB:BTJ68_11724"/>
<dbReference type="InParanoid" id="A0A1Z5SYY8"/>
<keyword evidence="3" id="KW-1185">Reference proteome</keyword>
<evidence type="ECO:0008006" key="4">
    <source>
        <dbReference type="Google" id="ProtNLM"/>
    </source>
</evidence>
<evidence type="ECO:0000256" key="1">
    <source>
        <dbReference type="SAM" id="MobiDB-lite"/>
    </source>
</evidence>
<protein>
    <recommendedName>
        <fullName evidence="4">Calcofluor white hypersensitive protein</fullName>
    </recommendedName>
</protein>
<evidence type="ECO:0000313" key="3">
    <source>
        <dbReference type="Proteomes" id="UP000194280"/>
    </source>
</evidence>
<reference evidence="2 3" key="1">
    <citation type="submission" date="2017-01" db="EMBL/GenBank/DDBJ databases">
        <title>The recent genome duplication of the halophilic yeast Hortaea werneckii: insights from long-read sequencing.</title>
        <authorList>
            <person name="Sinha S."/>
            <person name="Flibotte S."/>
            <person name="Neira M."/>
            <person name="Lenassi M."/>
            <person name="Gostincar C."/>
            <person name="Stajich J.E."/>
            <person name="Nislow C.E."/>
        </authorList>
    </citation>
    <scope>NUCLEOTIDE SEQUENCE [LARGE SCALE GENOMIC DNA]</scope>
    <source>
        <strain evidence="2 3">EXF-2000</strain>
    </source>
</reference>
<gene>
    <name evidence="2" type="ORF">BTJ68_11724</name>
</gene>
<dbReference type="OrthoDB" id="5355126at2759"/>
<proteinExistence type="predicted"/>
<feature type="region of interest" description="Disordered" evidence="1">
    <location>
        <begin position="126"/>
        <end position="145"/>
    </location>
</feature>
<dbReference type="Gene3D" id="1.20.120.20">
    <property type="entry name" value="Apolipoprotein"/>
    <property type="match status" value="1"/>
</dbReference>
<sequence length="145" mass="15195">MSASRFWQITGGATLAGVGYYLYNAGGEPSVAEKKFEADAAKLSKEVRSHLPGSGTQAQKEAEASSAQAGQKLDQVVQDAKQGMSKVDSKLEAYRNQAEKGLDQNLAEARKGANEAIDAFDRNVSEGASKAKSGINGWLGGAVSK</sequence>
<accession>A0A1Z5SYY8</accession>
<dbReference type="Proteomes" id="UP000194280">
    <property type="component" value="Unassembled WGS sequence"/>
</dbReference>
<dbReference type="SUPFAM" id="SSF58113">
    <property type="entry name" value="Apolipoprotein A-I"/>
    <property type="match status" value="1"/>
</dbReference>
<name>A0A1Z5SYY8_HORWE</name>
<feature type="region of interest" description="Disordered" evidence="1">
    <location>
        <begin position="46"/>
        <end position="81"/>
    </location>
</feature>
<comment type="caution">
    <text evidence="2">The sequence shown here is derived from an EMBL/GenBank/DDBJ whole genome shotgun (WGS) entry which is preliminary data.</text>
</comment>